<accession>A0A6M3M794</accession>
<evidence type="ECO:0000259" key="5">
    <source>
        <dbReference type="Pfam" id="PF00692"/>
    </source>
</evidence>
<dbReference type="PANTHER" id="PTHR11241:SF0">
    <property type="entry name" value="DEOXYURIDINE 5'-TRIPHOSPHATE NUCLEOTIDOHYDROLASE"/>
    <property type="match status" value="1"/>
</dbReference>
<dbReference type="EMBL" id="MT143857">
    <property type="protein sequence ID" value="QJB03701.1"/>
    <property type="molecule type" value="Genomic_DNA"/>
</dbReference>
<dbReference type="GO" id="GO:0000287">
    <property type="term" value="F:magnesium ion binding"/>
    <property type="evidence" value="ECO:0007669"/>
    <property type="project" value="InterPro"/>
</dbReference>
<evidence type="ECO:0000313" key="6">
    <source>
        <dbReference type="EMBL" id="QJB03701.1"/>
    </source>
</evidence>
<protein>
    <recommendedName>
        <fullName evidence="2">dUTP diphosphatase</fullName>
        <ecNumber evidence="2">3.6.1.23</ecNumber>
    </recommendedName>
</protein>
<name>A0A6M3M794_9ZZZZ</name>
<dbReference type="EC" id="3.6.1.23" evidence="2"/>
<dbReference type="NCBIfam" id="TIGR00576">
    <property type="entry name" value="dut"/>
    <property type="match status" value="1"/>
</dbReference>
<dbReference type="Pfam" id="PF00692">
    <property type="entry name" value="dUTPase"/>
    <property type="match status" value="1"/>
</dbReference>
<evidence type="ECO:0000256" key="2">
    <source>
        <dbReference type="ARBA" id="ARBA00012379"/>
    </source>
</evidence>
<organism evidence="6">
    <name type="scientific">viral metagenome</name>
    <dbReference type="NCBI Taxonomy" id="1070528"/>
    <lineage>
        <taxon>unclassified sequences</taxon>
        <taxon>metagenomes</taxon>
        <taxon>organismal metagenomes</taxon>
    </lineage>
</organism>
<dbReference type="InterPro" id="IPR036157">
    <property type="entry name" value="dUTPase-like_sf"/>
</dbReference>
<evidence type="ECO:0000256" key="4">
    <source>
        <dbReference type="ARBA" id="ARBA00023080"/>
    </source>
</evidence>
<proteinExistence type="inferred from homology"/>
<dbReference type="InterPro" id="IPR029054">
    <property type="entry name" value="dUTPase-like"/>
</dbReference>
<sequence length="140" mass="15225">MLKIKRLREDVKLPVKAREGDAGFDVFSTKEILIGPGETFKFPLGFALEFDPGNVVLIQEKSGMAVNGILTIGNVIDSGYRGECHVILLNSSKLSSWIKMGQKIAQILLVPCYTGNEIVEVTELSDTERGGDGFGSTGKY</sequence>
<feature type="domain" description="dUTPase-like" evidence="5">
    <location>
        <begin position="11"/>
        <end position="138"/>
    </location>
</feature>
<evidence type="ECO:0000256" key="1">
    <source>
        <dbReference type="ARBA" id="ARBA00006581"/>
    </source>
</evidence>
<dbReference type="CDD" id="cd07557">
    <property type="entry name" value="trimeric_dUTPase"/>
    <property type="match status" value="1"/>
</dbReference>
<keyword evidence="3" id="KW-0378">Hydrolase</keyword>
<reference evidence="6" key="1">
    <citation type="submission" date="2020-03" db="EMBL/GenBank/DDBJ databases">
        <title>The deep terrestrial virosphere.</title>
        <authorList>
            <person name="Holmfeldt K."/>
            <person name="Nilsson E."/>
            <person name="Simone D."/>
            <person name="Lopez-Fernandez M."/>
            <person name="Wu X."/>
            <person name="de Brujin I."/>
            <person name="Lundin D."/>
            <person name="Andersson A."/>
            <person name="Bertilsson S."/>
            <person name="Dopson M."/>
        </authorList>
    </citation>
    <scope>NUCLEOTIDE SEQUENCE</scope>
    <source>
        <strain evidence="6">MM171B00579</strain>
    </source>
</reference>
<dbReference type="AlphaFoldDB" id="A0A6M3M794"/>
<dbReference type="InterPro" id="IPR033704">
    <property type="entry name" value="dUTPase_trimeric"/>
</dbReference>
<dbReference type="GO" id="GO:0006226">
    <property type="term" value="P:dUMP biosynthetic process"/>
    <property type="evidence" value="ECO:0007669"/>
    <property type="project" value="InterPro"/>
</dbReference>
<dbReference type="SUPFAM" id="SSF51283">
    <property type="entry name" value="dUTPase-like"/>
    <property type="match status" value="1"/>
</dbReference>
<keyword evidence="4" id="KW-0546">Nucleotide metabolism</keyword>
<dbReference type="PANTHER" id="PTHR11241">
    <property type="entry name" value="DEOXYURIDINE 5'-TRIPHOSPHATE NUCLEOTIDOHYDROLASE"/>
    <property type="match status" value="1"/>
</dbReference>
<evidence type="ECO:0000256" key="3">
    <source>
        <dbReference type="ARBA" id="ARBA00022801"/>
    </source>
</evidence>
<dbReference type="GO" id="GO:0004170">
    <property type="term" value="F:dUTP diphosphatase activity"/>
    <property type="evidence" value="ECO:0007669"/>
    <property type="project" value="UniProtKB-EC"/>
</dbReference>
<dbReference type="GO" id="GO:0046081">
    <property type="term" value="P:dUTP catabolic process"/>
    <property type="evidence" value="ECO:0007669"/>
    <property type="project" value="InterPro"/>
</dbReference>
<gene>
    <name evidence="6" type="ORF">MM171B00579_0003</name>
</gene>
<comment type="similarity">
    <text evidence="1">Belongs to the dUTPase family.</text>
</comment>
<dbReference type="InterPro" id="IPR008181">
    <property type="entry name" value="dUTPase"/>
</dbReference>
<dbReference type="Gene3D" id="2.70.40.10">
    <property type="match status" value="1"/>
</dbReference>